<dbReference type="Proteomes" id="UP001303046">
    <property type="component" value="Unassembled WGS sequence"/>
</dbReference>
<accession>A0ABR1DSQ9</accession>
<comment type="caution">
    <text evidence="2">The sequence shown here is derived from an EMBL/GenBank/DDBJ whole genome shotgun (WGS) entry which is preliminary data.</text>
</comment>
<protein>
    <recommendedName>
        <fullName evidence="4">AMOP domain protein</fullName>
    </recommendedName>
</protein>
<feature type="region of interest" description="Disordered" evidence="1">
    <location>
        <begin position="1"/>
        <end position="20"/>
    </location>
</feature>
<evidence type="ECO:0008006" key="4">
    <source>
        <dbReference type="Google" id="ProtNLM"/>
    </source>
</evidence>
<proteinExistence type="predicted"/>
<feature type="compositionally biased region" description="Polar residues" evidence="1">
    <location>
        <begin position="598"/>
        <end position="613"/>
    </location>
</feature>
<keyword evidence="3" id="KW-1185">Reference proteome</keyword>
<organism evidence="2 3">
    <name type="scientific">Necator americanus</name>
    <name type="common">Human hookworm</name>
    <dbReference type="NCBI Taxonomy" id="51031"/>
    <lineage>
        <taxon>Eukaryota</taxon>
        <taxon>Metazoa</taxon>
        <taxon>Ecdysozoa</taxon>
        <taxon>Nematoda</taxon>
        <taxon>Chromadorea</taxon>
        <taxon>Rhabditida</taxon>
        <taxon>Rhabditina</taxon>
        <taxon>Rhabditomorpha</taxon>
        <taxon>Strongyloidea</taxon>
        <taxon>Ancylostomatidae</taxon>
        <taxon>Bunostominae</taxon>
        <taxon>Necator</taxon>
    </lineage>
</organism>
<dbReference type="EMBL" id="JAVFWL010000005">
    <property type="protein sequence ID" value="KAK6753464.1"/>
    <property type="molecule type" value="Genomic_DNA"/>
</dbReference>
<gene>
    <name evidence="2" type="primary">Necator_chrV.g17613</name>
    <name evidence="2" type="ORF">RB195_012823</name>
</gene>
<feature type="region of interest" description="Disordered" evidence="1">
    <location>
        <begin position="588"/>
        <end position="634"/>
    </location>
</feature>
<sequence>MIRSSDTVQENHHNGGSAFEIDHRLREDFHTETSVGRVNEHCDQILCSGEEGELLTDIVDVADEVEIKPTSSVEWNNSVLHERKNLAPATVLKTSDFLRSRPQLFVGTGQSISARECSSLQWGDPGDFPGSSTGSQTVPGMKSLFKMYGEVAVRKAAHADLLRCDYEMTEGGEDSISASYPGAEHVLEVPLDDESGNSDFFALDPGQIYSKRKQLIHKHQRWPLYWDRPIDFQEASYILTGAVPVQESKVCNSIPQGFRGEGTFVVNCENLHRTYCNHDGLGSWGRPTGRNRYYGNSSNGVFTRMDDGRGNLLPQAKYIWKCMMRRYEHPVTVNVNGGQNRFIKKIYSALYPPERKEVISFIVITYEWIGEPFDFRVIPIPVKNRRDGPPVPHPPPGSKDWQAASFQGGAMAALPATCSAYFGDCPLYAVGAIDFNAAASIILGGTVVEPSKICNRVPQGYRDCGTFVIDLCNFVTDAELRRDDNGCWGKPAGNSRYYKIDSDTGDAVRVDRGCKLIEGAEYDVQILSKRYEHPSVNGRFVRKIYTGRSPAKSRIYEACMMLAVMTYYWKGEPEYFEAGPQRRVRVPEGAERERPMNSIYSTQPMQSLSSDRNSPPLKRFRRDMDEGASSESTHTVMYRTEYELQERQARLLDRFEAFMDRMERISMCLPQIQESDQQVWLTEASHGDEVAHEEEIMLEDGIYNEEYVSNIS</sequence>
<evidence type="ECO:0000313" key="3">
    <source>
        <dbReference type="Proteomes" id="UP001303046"/>
    </source>
</evidence>
<evidence type="ECO:0000313" key="2">
    <source>
        <dbReference type="EMBL" id="KAK6753464.1"/>
    </source>
</evidence>
<evidence type="ECO:0000256" key="1">
    <source>
        <dbReference type="SAM" id="MobiDB-lite"/>
    </source>
</evidence>
<reference evidence="2 3" key="1">
    <citation type="submission" date="2023-08" db="EMBL/GenBank/DDBJ databases">
        <title>A Necator americanus chromosomal reference genome.</title>
        <authorList>
            <person name="Ilik V."/>
            <person name="Petrzelkova K.J."/>
            <person name="Pardy F."/>
            <person name="Fuh T."/>
            <person name="Niatou-Singa F.S."/>
            <person name="Gouil Q."/>
            <person name="Baker L."/>
            <person name="Ritchie M.E."/>
            <person name="Jex A.R."/>
            <person name="Gazzola D."/>
            <person name="Li H."/>
            <person name="Toshio Fujiwara R."/>
            <person name="Zhan B."/>
            <person name="Aroian R.V."/>
            <person name="Pafco B."/>
            <person name="Schwarz E.M."/>
        </authorList>
    </citation>
    <scope>NUCLEOTIDE SEQUENCE [LARGE SCALE GENOMIC DNA]</scope>
    <source>
        <strain evidence="2 3">Aroian</strain>
        <tissue evidence="2">Whole animal</tissue>
    </source>
</reference>
<name>A0ABR1DSQ9_NECAM</name>